<feature type="compositionally biased region" description="Basic residues" evidence="1">
    <location>
        <begin position="108"/>
        <end position="117"/>
    </location>
</feature>
<evidence type="ECO:0000313" key="3">
    <source>
        <dbReference type="EMBL" id="CAA9419132.1"/>
    </source>
</evidence>
<feature type="region of interest" description="Disordered" evidence="1">
    <location>
        <begin position="97"/>
        <end position="117"/>
    </location>
</feature>
<gene>
    <name evidence="3" type="ORF">AVDCRST_MAG82-1306</name>
</gene>
<organism evidence="3">
    <name type="scientific">uncultured Rubrobacteraceae bacterium</name>
    <dbReference type="NCBI Taxonomy" id="349277"/>
    <lineage>
        <taxon>Bacteria</taxon>
        <taxon>Bacillati</taxon>
        <taxon>Actinomycetota</taxon>
        <taxon>Rubrobacteria</taxon>
        <taxon>Rubrobacterales</taxon>
        <taxon>Rubrobacteraceae</taxon>
        <taxon>environmental samples</taxon>
    </lineage>
</organism>
<dbReference type="EMBL" id="CADCVA010000183">
    <property type="protein sequence ID" value="CAA9419132.1"/>
    <property type="molecule type" value="Genomic_DNA"/>
</dbReference>
<dbReference type="Pfam" id="PF20586">
    <property type="entry name" value="DUF6788"/>
    <property type="match status" value="1"/>
</dbReference>
<proteinExistence type="predicted"/>
<evidence type="ECO:0000259" key="2">
    <source>
        <dbReference type="Pfam" id="PF20586"/>
    </source>
</evidence>
<protein>
    <recommendedName>
        <fullName evidence="2">DUF6788 domain-containing protein</fullName>
    </recommendedName>
</protein>
<name>A0A6J4PL49_9ACTN</name>
<feature type="domain" description="DUF6788" evidence="2">
    <location>
        <begin position="59"/>
        <end position="104"/>
    </location>
</feature>
<evidence type="ECO:0000256" key="1">
    <source>
        <dbReference type="SAM" id="MobiDB-lite"/>
    </source>
</evidence>
<accession>A0A6J4PL49</accession>
<sequence length="117" mass="13048">MDVGEIISSLEGLDQDELTRVEAALKRRLRVFGTASPAGKAAERQLVSGVVEYRPHADGTLQAEVRDHVRKDGTAKQQGPYWYFRYHEGGKQKKLYLGKTEDPEGTLVRKRAPRGPG</sequence>
<dbReference type="AlphaFoldDB" id="A0A6J4PL49"/>
<reference evidence="3" key="1">
    <citation type="submission" date="2020-02" db="EMBL/GenBank/DDBJ databases">
        <authorList>
            <person name="Meier V. D."/>
        </authorList>
    </citation>
    <scope>NUCLEOTIDE SEQUENCE</scope>
    <source>
        <strain evidence="3">AVDCRST_MAG82</strain>
    </source>
</reference>
<dbReference type="InterPro" id="IPR046738">
    <property type="entry name" value="DUF6788"/>
</dbReference>